<evidence type="ECO:0000313" key="3">
    <source>
        <dbReference type="WBParaSite" id="MBELARI_LOCUS4874"/>
    </source>
</evidence>
<keyword evidence="1" id="KW-0472">Membrane</keyword>
<proteinExistence type="predicted"/>
<evidence type="ECO:0000313" key="2">
    <source>
        <dbReference type="Proteomes" id="UP000887575"/>
    </source>
</evidence>
<dbReference type="AlphaFoldDB" id="A0AAF3FG58"/>
<sequence>MPKNWTGIYVVIDVFLIAICCVIVVAFPLKHSKKALNKAKKMEKEENENKADG</sequence>
<accession>A0AAF3FG58</accession>
<name>A0AAF3FG58_9BILA</name>
<feature type="transmembrane region" description="Helical" evidence="1">
    <location>
        <begin position="6"/>
        <end position="29"/>
    </location>
</feature>
<dbReference type="Proteomes" id="UP000887575">
    <property type="component" value="Unassembled WGS sequence"/>
</dbReference>
<evidence type="ECO:0000256" key="1">
    <source>
        <dbReference type="SAM" id="Phobius"/>
    </source>
</evidence>
<dbReference type="WBParaSite" id="MBELARI_LOCUS4874">
    <property type="protein sequence ID" value="MBELARI_LOCUS4874"/>
    <property type="gene ID" value="MBELARI_LOCUS4874"/>
</dbReference>
<keyword evidence="1" id="KW-0812">Transmembrane</keyword>
<keyword evidence="2" id="KW-1185">Reference proteome</keyword>
<organism evidence="2 3">
    <name type="scientific">Mesorhabditis belari</name>
    <dbReference type="NCBI Taxonomy" id="2138241"/>
    <lineage>
        <taxon>Eukaryota</taxon>
        <taxon>Metazoa</taxon>
        <taxon>Ecdysozoa</taxon>
        <taxon>Nematoda</taxon>
        <taxon>Chromadorea</taxon>
        <taxon>Rhabditida</taxon>
        <taxon>Rhabditina</taxon>
        <taxon>Rhabditomorpha</taxon>
        <taxon>Rhabditoidea</taxon>
        <taxon>Rhabditidae</taxon>
        <taxon>Mesorhabditinae</taxon>
        <taxon>Mesorhabditis</taxon>
    </lineage>
</organism>
<keyword evidence="1" id="KW-1133">Transmembrane helix</keyword>
<reference evidence="3" key="1">
    <citation type="submission" date="2024-02" db="UniProtKB">
        <authorList>
            <consortium name="WormBaseParasite"/>
        </authorList>
    </citation>
    <scope>IDENTIFICATION</scope>
</reference>
<protein>
    <submittedName>
        <fullName evidence="3">Uncharacterized protein</fullName>
    </submittedName>
</protein>